<reference evidence="1" key="1">
    <citation type="journal article" date="2015" name="Nature">
        <title>Complex archaea that bridge the gap between prokaryotes and eukaryotes.</title>
        <authorList>
            <person name="Spang A."/>
            <person name="Saw J.H."/>
            <person name="Jorgensen S.L."/>
            <person name="Zaremba-Niedzwiedzka K."/>
            <person name="Martijn J."/>
            <person name="Lind A.E."/>
            <person name="van Eijk R."/>
            <person name="Schleper C."/>
            <person name="Guy L."/>
            <person name="Ettema T.J."/>
        </authorList>
    </citation>
    <scope>NUCLEOTIDE SEQUENCE</scope>
</reference>
<evidence type="ECO:0000313" key="1">
    <source>
        <dbReference type="EMBL" id="KKL50165.1"/>
    </source>
</evidence>
<feature type="non-terminal residue" evidence="1">
    <location>
        <position position="211"/>
    </location>
</feature>
<name>A0A0F9EYR5_9ZZZZ</name>
<accession>A0A0F9EYR5</accession>
<dbReference type="EMBL" id="LAZR01032697">
    <property type="protein sequence ID" value="KKL50165.1"/>
    <property type="molecule type" value="Genomic_DNA"/>
</dbReference>
<protein>
    <submittedName>
        <fullName evidence="1">Uncharacterized protein</fullName>
    </submittedName>
</protein>
<sequence length="211" mass="24109">MGYILPGGRLSRYGDSLISANTTQTVMAKPLIGNSLVGTQGRIASARSVTAAANISRTAPTFNDPRYTFTTLSIPTDLRTLNGLYRFFDDTDPLVGNAIRLHCEFPLSRISMKTIGDSVIQRHYEDMWERIQMDKLLFDIGLEYWRIGNVFPYGAWNVDDMMWEQFVILNPDYVTVEGTYLNQRPFIKLQPDEHLKKIVTTGQPKFLYEQL</sequence>
<comment type="caution">
    <text evidence="1">The sequence shown here is derived from an EMBL/GenBank/DDBJ whole genome shotgun (WGS) entry which is preliminary data.</text>
</comment>
<dbReference type="AlphaFoldDB" id="A0A0F9EYR5"/>
<proteinExistence type="predicted"/>
<organism evidence="1">
    <name type="scientific">marine sediment metagenome</name>
    <dbReference type="NCBI Taxonomy" id="412755"/>
    <lineage>
        <taxon>unclassified sequences</taxon>
        <taxon>metagenomes</taxon>
        <taxon>ecological metagenomes</taxon>
    </lineage>
</organism>
<gene>
    <name evidence="1" type="ORF">LCGC14_2308200</name>
</gene>